<reference evidence="2" key="1">
    <citation type="submission" date="2018-10" db="EMBL/GenBank/DDBJ databases">
        <title>Transcriptome assembly of Aceria tosichella (Wheat curl mite) Type 2.</title>
        <authorList>
            <person name="Scully E.D."/>
            <person name="Geib S.M."/>
            <person name="Palmer N.A."/>
            <person name="Gupta A.K."/>
            <person name="Sarath G."/>
            <person name="Tatineni S."/>
        </authorList>
    </citation>
    <scope>NUCLEOTIDE SEQUENCE</scope>
    <source>
        <strain evidence="2">LincolnNE</strain>
    </source>
</reference>
<dbReference type="Pfam" id="PF26103">
    <property type="entry name" value="TPR_Epg5"/>
    <property type="match status" value="1"/>
</dbReference>
<dbReference type="AlphaFoldDB" id="A0A6G1S6P7"/>
<gene>
    <name evidence="2" type="ORF">g.14353</name>
</gene>
<dbReference type="InterPro" id="IPR059030">
    <property type="entry name" value="TPR_Epg5_mid"/>
</dbReference>
<evidence type="ECO:0000313" key="2">
    <source>
        <dbReference type="EMBL" id="MDE45632.1"/>
    </source>
</evidence>
<feature type="domain" description="Epg5-like central TPR repeats" evidence="1">
    <location>
        <begin position="215"/>
        <end position="578"/>
    </location>
</feature>
<accession>A0A6G1S6P7</accession>
<organism evidence="2">
    <name type="scientific">Aceria tosichella</name>
    <name type="common">wheat curl mite</name>
    <dbReference type="NCBI Taxonomy" id="561515"/>
    <lineage>
        <taxon>Eukaryota</taxon>
        <taxon>Metazoa</taxon>
        <taxon>Ecdysozoa</taxon>
        <taxon>Arthropoda</taxon>
        <taxon>Chelicerata</taxon>
        <taxon>Arachnida</taxon>
        <taxon>Acari</taxon>
        <taxon>Acariformes</taxon>
        <taxon>Trombidiformes</taxon>
        <taxon>Prostigmata</taxon>
        <taxon>Eupodina</taxon>
        <taxon>Eriophyoidea</taxon>
        <taxon>Eriophyidae</taxon>
        <taxon>Eriophyinae</taxon>
        <taxon>Aceriini</taxon>
        <taxon>Aceria</taxon>
    </lineage>
</organism>
<protein>
    <recommendedName>
        <fullName evidence="1">Epg5-like central TPR repeats domain-containing protein</fullName>
    </recommendedName>
</protein>
<name>A0A6G1S6P7_9ACAR</name>
<sequence>MNPPHERQSSISNNSDAENEHFHLAESLISWMEYFKTTREDDPDRALSSILSSATSRLHQTSPPIVAWNLVNIFGRKQGCEKLLTALSTAEYKDEFNSNSQLGPDVIEKSSNENIRSYLHRNDKEILAIVSEYTTVSSIQIDALESTVIHEDNVRQLINNPERKQSVICLLLSWLGDHNNYRHLNGFYYAANHLLKTILETSPITEQVDLYNCILIDVCLAHPGSVQVFSPYLSPCSCSAQCFLDLYKTICSKQVILGPMATFVLLSKFDIKSWLNINSVESKKGYHELIVTTCSAFKDIGKEPDKSYELTMDLFRRHLQIELAAPIRDKPDELFLVLGQFLNLMDEQVLAPNLWLDFLIIIGLNHDPKQEDCCKMTSITENVARLAECQTIFDHHSLCVLVQSISEYLKHRYESNGVTLLQLYQDYIEQYGVVMLSVTFMWIKSTSDAMLVDKNDLIWKQFLGMWVEWVLPPATCNNKPNFNLMVNCFVFSLQYMIHKMPDCAQSILGYLLSELTSYVGKLKDDLKMELTILQRCLKNLPWSSMLATQTDLENLAFLSEHTEHNMSDLVSYIMLQINIKESLAKLEQASTESSVMAQSVEHLSNIIISQYEHLQGIQLPERYLCAINTNNIPKLASSMLARAEFLDTEGDQILFKLLKHICMGQNDLNTMVGLDRSQADNQSKQTTTLTFDTIERALIYARFVSDYLVVLIRRKPTLVQQTYPKLLTTVINNSLMDLEPILRSAYLSAEQRKILYATLLKCCNSDALDGNSRLMLAKLFAESNPMKNKPSLVVDMLQSIGQFLRDPKILVNMVEALVDLYFSITGHYDEVCKCFYLSSIQIDLYLDSCIRERSPMALMIYYESQLFCTSNQQSIDCVEATPVSSLPKSNVELYRGRAQLWPSYLFWLSQLIHRLSKRPSEASLISINAHKVTTILIRLLIAFESDLEQFVLKDCLFDGNGHHSILPHSDHAGPMETMNGDNMNGLEQKNDHDQSNTANNSSILATGAASQTKSSARPTTSNLSGGHRCLLGLIKELTSFYDSFNSGGLWSYLKSSNKSEQSVKISITSLTVACFLADRSLLHLAKVTQEAPAQLKLLRDELVKSRRVCLAKLESLRKSKSSMDYSQFLDSFIESVQQNIKVQYCEVVQLITTFELAH</sequence>
<evidence type="ECO:0000259" key="1">
    <source>
        <dbReference type="Pfam" id="PF26103"/>
    </source>
</evidence>
<dbReference type="EMBL" id="GGYP01000861">
    <property type="protein sequence ID" value="MDE45632.1"/>
    <property type="molecule type" value="Transcribed_RNA"/>
</dbReference>
<proteinExistence type="predicted"/>